<dbReference type="InterPro" id="IPR001279">
    <property type="entry name" value="Metallo-B-lactamas"/>
</dbReference>
<gene>
    <name evidence="2" type="ORF">D0Z08_08290</name>
</gene>
<dbReference type="RefSeq" id="WP_118924527.1">
    <property type="nucleotide sequence ID" value="NZ_QXGH01000012.1"/>
</dbReference>
<dbReference type="InterPro" id="IPR036866">
    <property type="entry name" value="RibonucZ/Hydroxyglut_hydro"/>
</dbReference>
<dbReference type="Gene3D" id="3.60.15.10">
    <property type="entry name" value="Ribonuclease Z/Hydroxyacylglutathione hydrolase-like"/>
    <property type="match status" value="1"/>
</dbReference>
<dbReference type="PANTHER" id="PTHR46018">
    <property type="entry name" value="ZINC PHOSPHODIESTERASE ELAC PROTEIN 1"/>
    <property type="match status" value="1"/>
</dbReference>
<dbReference type="PANTHER" id="PTHR46018:SF4">
    <property type="entry name" value="METALLO-HYDROLASE YHFI-RELATED"/>
    <property type="match status" value="1"/>
</dbReference>
<comment type="caution">
    <text evidence="2">The sequence shown here is derived from an EMBL/GenBank/DDBJ whole genome shotgun (WGS) entry which is preliminary data.</text>
</comment>
<dbReference type="Pfam" id="PF12706">
    <property type="entry name" value="Lactamase_B_2"/>
    <property type="match status" value="1"/>
</dbReference>
<dbReference type="SUPFAM" id="SSF56281">
    <property type="entry name" value="Metallo-hydrolase/oxidoreductase"/>
    <property type="match status" value="1"/>
</dbReference>
<sequence>MGTQSTAGSFRMTVVGCSGSYPGPDSPASCYLVQAEHGGRTWSLVVDLGNGALGALQRYVDPLEVDAVLLSHLHADHCVDMTSYYVLRKYHPAGTQPMIPVWGPSGTAKRLAKAYDLPTNPGMREEFEFHTYDAPFSVGPFDIEAFAVDHPVEAYGMRISAETDAGRRTLAYSGDTGPTPSLLDIAADADLFLSEASFRHGDDNPPSLHLTGTECGETAAKCRSKRLVLTHVPPWHEPQGMLAEAVAVYDGPTELAVQGAVYEI</sequence>
<keyword evidence="3" id="KW-1185">Reference proteome</keyword>
<proteinExistence type="predicted"/>
<accession>A0A417Y5C5</accession>
<evidence type="ECO:0000259" key="1">
    <source>
        <dbReference type="Pfam" id="PF12706"/>
    </source>
</evidence>
<keyword evidence="2" id="KW-0378">Hydrolase</keyword>
<dbReference type="EMBL" id="QXGH01000012">
    <property type="protein sequence ID" value="RHW27766.1"/>
    <property type="molecule type" value="Genomic_DNA"/>
</dbReference>
<dbReference type="OrthoDB" id="9800940at2"/>
<feature type="domain" description="Metallo-beta-lactamase" evidence="1">
    <location>
        <begin position="61"/>
        <end position="231"/>
    </location>
</feature>
<evidence type="ECO:0000313" key="2">
    <source>
        <dbReference type="EMBL" id="RHW27766.1"/>
    </source>
</evidence>
<dbReference type="AlphaFoldDB" id="A0A417Y5C5"/>
<reference evidence="2 3" key="1">
    <citation type="submission" date="2018-09" db="EMBL/GenBank/DDBJ databases">
        <title>Genome sequencing of Nocardioides immobilis CCTCC AB 2017083 for comparison to Nocardioides silvaticus.</title>
        <authorList>
            <person name="Li C."/>
            <person name="Wang G."/>
        </authorList>
    </citation>
    <scope>NUCLEOTIDE SEQUENCE [LARGE SCALE GENOMIC DNA]</scope>
    <source>
        <strain evidence="2 3">CCTCC AB 2017083</strain>
    </source>
</reference>
<dbReference type="CDD" id="cd07716">
    <property type="entry name" value="RNaseZ_short-form-like_MBL-fold"/>
    <property type="match status" value="1"/>
</dbReference>
<dbReference type="GO" id="GO:0042781">
    <property type="term" value="F:3'-tRNA processing endoribonuclease activity"/>
    <property type="evidence" value="ECO:0007669"/>
    <property type="project" value="TreeGrafter"/>
</dbReference>
<dbReference type="Proteomes" id="UP000283644">
    <property type="component" value="Unassembled WGS sequence"/>
</dbReference>
<organism evidence="2 3">
    <name type="scientific">Nocardioides immobilis</name>
    <dbReference type="NCBI Taxonomy" id="2049295"/>
    <lineage>
        <taxon>Bacteria</taxon>
        <taxon>Bacillati</taxon>
        <taxon>Actinomycetota</taxon>
        <taxon>Actinomycetes</taxon>
        <taxon>Propionibacteriales</taxon>
        <taxon>Nocardioidaceae</taxon>
        <taxon>Nocardioides</taxon>
    </lineage>
</organism>
<evidence type="ECO:0000313" key="3">
    <source>
        <dbReference type="Proteomes" id="UP000283644"/>
    </source>
</evidence>
<name>A0A417Y5C5_9ACTN</name>
<protein>
    <submittedName>
        <fullName evidence="2">MBL fold metallo-hydrolase</fullName>
    </submittedName>
</protein>